<dbReference type="Proteomes" id="UP001461498">
    <property type="component" value="Unassembled WGS sequence"/>
</dbReference>
<proteinExistence type="predicted"/>
<name>A0AAW1DMX6_9HEMI</name>
<keyword evidence="3" id="KW-1185">Reference proteome</keyword>
<evidence type="ECO:0000313" key="2">
    <source>
        <dbReference type="EMBL" id="KAK9512376.1"/>
    </source>
</evidence>
<accession>A0AAW1DMX6</accession>
<dbReference type="AlphaFoldDB" id="A0AAW1DMX6"/>
<comment type="caution">
    <text evidence="2">The sequence shown here is derived from an EMBL/GenBank/DDBJ whole genome shotgun (WGS) entry which is preliminary data.</text>
</comment>
<evidence type="ECO:0000313" key="3">
    <source>
        <dbReference type="Proteomes" id="UP001461498"/>
    </source>
</evidence>
<protein>
    <submittedName>
        <fullName evidence="2">Uncharacterized protein</fullName>
    </submittedName>
</protein>
<gene>
    <name evidence="2" type="ORF">O3M35_000820</name>
</gene>
<feature type="signal peptide" evidence="1">
    <location>
        <begin position="1"/>
        <end position="16"/>
    </location>
</feature>
<feature type="chain" id="PRO_5043788569" evidence="1">
    <location>
        <begin position="17"/>
        <end position="89"/>
    </location>
</feature>
<keyword evidence="1" id="KW-0732">Signal</keyword>
<organism evidence="2 3">
    <name type="scientific">Rhynocoris fuscipes</name>
    <dbReference type="NCBI Taxonomy" id="488301"/>
    <lineage>
        <taxon>Eukaryota</taxon>
        <taxon>Metazoa</taxon>
        <taxon>Ecdysozoa</taxon>
        <taxon>Arthropoda</taxon>
        <taxon>Hexapoda</taxon>
        <taxon>Insecta</taxon>
        <taxon>Pterygota</taxon>
        <taxon>Neoptera</taxon>
        <taxon>Paraneoptera</taxon>
        <taxon>Hemiptera</taxon>
        <taxon>Heteroptera</taxon>
        <taxon>Panheteroptera</taxon>
        <taxon>Cimicomorpha</taxon>
        <taxon>Reduviidae</taxon>
        <taxon>Harpactorinae</taxon>
        <taxon>Harpactorini</taxon>
        <taxon>Rhynocoris</taxon>
    </lineage>
</organism>
<evidence type="ECO:0000256" key="1">
    <source>
        <dbReference type="SAM" id="SignalP"/>
    </source>
</evidence>
<sequence length="89" mass="10151">MIFAWMFMSVLAAVFAAPAVDLSDCNPATIEAQSSKVRSSCAGYLMYALKAYLDEDRMYQVIPDTIPYSSSVQKRQDIDHVFMRFGRRR</sequence>
<reference evidence="2 3" key="1">
    <citation type="submission" date="2022-12" db="EMBL/GenBank/DDBJ databases">
        <title>Chromosome-level genome assembly of true bugs.</title>
        <authorList>
            <person name="Ma L."/>
            <person name="Li H."/>
        </authorList>
    </citation>
    <scope>NUCLEOTIDE SEQUENCE [LARGE SCALE GENOMIC DNA]</scope>
    <source>
        <strain evidence="2">Lab_2022b</strain>
    </source>
</reference>
<dbReference type="EMBL" id="JAPXFL010000001">
    <property type="protein sequence ID" value="KAK9512376.1"/>
    <property type="molecule type" value="Genomic_DNA"/>
</dbReference>